<sequence>MHALQLSRVAFLGGRDGKLNAVTDAQRKPIFVEGGCFDLRKRSRPSKQMLWIGAKLEVSVEDAESVHDAKNVQKKDKVIVISGPTGVGKSRLAIALAKKLGGEIISADSVQVYKGLDVGSAKITQVDREGIPHHLLDLVHPTQEYTAAQFCDDARRATIEILSRKHIPIVVGGTGMYLRCYLYGKPSTPKPTEEVTAIVDAELSELSQKDDWDAAVELLIKAGDQNGAKTISRNDWYRLQRALTIIRETGFPQSSFPYVGNPTEKKMISTSNGLNGQQTRNERDPGSELDYNFMCYFLHATRRDELYRSIDLRCEEMLSDSIGLLTEASWLLDMGLQPNSSSPSRAIGYRQAMDYLSKCRKAGGISSQAEFLKFLYTFQHASRNYAKRQFTWFRKEHLFDWIDALQPLEKLIEFLADEYHKPAGVTMNSEVKAQSHSMSSFELERVKSYKSENRIFRDSRACSLILDWIKKSQSC</sequence>
<comment type="caution">
    <text evidence="1">The sequence shown here is derived from an EMBL/GenBank/DDBJ whole genome shotgun (WGS) entry which is preliminary data.</text>
</comment>
<dbReference type="EMBL" id="CM055113">
    <property type="protein sequence ID" value="KAJ7515504.1"/>
    <property type="molecule type" value="Genomic_DNA"/>
</dbReference>
<name>A0ACC2AD68_DIPCM</name>
<keyword evidence="2" id="KW-1185">Reference proteome</keyword>
<evidence type="ECO:0000313" key="2">
    <source>
        <dbReference type="Proteomes" id="UP001162992"/>
    </source>
</evidence>
<dbReference type="Proteomes" id="UP001162992">
    <property type="component" value="Chromosome 22"/>
</dbReference>
<reference evidence="2" key="1">
    <citation type="journal article" date="2024" name="Proc. Natl. Acad. Sci. U.S.A.">
        <title>Extraordinary preservation of gene collinearity over three hundred million years revealed in homosporous lycophytes.</title>
        <authorList>
            <person name="Li C."/>
            <person name="Wickell D."/>
            <person name="Kuo L.Y."/>
            <person name="Chen X."/>
            <person name="Nie B."/>
            <person name="Liao X."/>
            <person name="Peng D."/>
            <person name="Ji J."/>
            <person name="Jenkins J."/>
            <person name="Williams M."/>
            <person name="Shu S."/>
            <person name="Plott C."/>
            <person name="Barry K."/>
            <person name="Rajasekar S."/>
            <person name="Grimwood J."/>
            <person name="Han X."/>
            <person name="Sun S."/>
            <person name="Hou Z."/>
            <person name="He W."/>
            <person name="Dai G."/>
            <person name="Sun C."/>
            <person name="Schmutz J."/>
            <person name="Leebens-Mack J.H."/>
            <person name="Li F.W."/>
            <person name="Wang L."/>
        </authorList>
    </citation>
    <scope>NUCLEOTIDE SEQUENCE [LARGE SCALE GENOMIC DNA]</scope>
    <source>
        <strain evidence="2">cv. PW_Plant_1</strain>
    </source>
</reference>
<accession>A0ACC2AD68</accession>
<organism evidence="1 2">
    <name type="scientific">Diphasiastrum complanatum</name>
    <name type="common">Issler's clubmoss</name>
    <name type="synonym">Lycopodium complanatum</name>
    <dbReference type="NCBI Taxonomy" id="34168"/>
    <lineage>
        <taxon>Eukaryota</taxon>
        <taxon>Viridiplantae</taxon>
        <taxon>Streptophyta</taxon>
        <taxon>Embryophyta</taxon>
        <taxon>Tracheophyta</taxon>
        <taxon>Lycopodiopsida</taxon>
        <taxon>Lycopodiales</taxon>
        <taxon>Lycopodiaceae</taxon>
        <taxon>Lycopodioideae</taxon>
        <taxon>Diphasiastrum</taxon>
    </lineage>
</organism>
<gene>
    <name evidence="1" type="ORF">O6H91_22G016300</name>
</gene>
<evidence type="ECO:0000313" key="1">
    <source>
        <dbReference type="EMBL" id="KAJ7515504.1"/>
    </source>
</evidence>
<protein>
    <submittedName>
        <fullName evidence="1">Uncharacterized protein</fullName>
    </submittedName>
</protein>
<proteinExistence type="predicted"/>